<feature type="signal peptide" evidence="2">
    <location>
        <begin position="1"/>
        <end position="16"/>
    </location>
</feature>
<protein>
    <submittedName>
        <fullName evidence="3">Uncharacterized protein</fullName>
    </submittedName>
</protein>
<feature type="chain" id="PRO_5043784697" evidence="2">
    <location>
        <begin position="17"/>
        <end position="113"/>
    </location>
</feature>
<feature type="region of interest" description="Disordered" evidence="1">
    <location>
        <begin position="18"/>
        <end position="81"/>
    </location>
</feature>
<evidence type="ECO:0000313" key="4">
    <source>
        <dbReference type="Proteomes" id="UP001153954"/>
    </source>
</evidence>
<accession>A0AAU9TSZ7</accession>
<keyword evidence="4" id="KW-1185">Reference proteome</keyword>
<proteinExistence type="predicted"/>
<dbReference type="EMBL" id="CAKOGL010000009">
    <property type="protein sequence ID" value="CAH2090011.1"/>
    <property type="molecule type" value="Genomic_DNA"/>
</dbReference>
<sequence>MKLTVTFLLLAAVSQAAKTNQKTQATERIEKTEKRELAEGNSGIEKRTPHLPGVSSTVATGGVEYADSKENLQDKSPTQDQLFNHKCPEVNKLNAPGRPDTPIEIVKNETHLM</sequence>
<comment type="caution">
    <text evidence="3">The sequence shown here is derived from an EMBL/GenBank/DDBJ whole genome shotgun (WGS) entry which is preliminary data.</text>
</comment>
<gene>
    <name evidence="3" type="ORF">EEDITHA_LOCUS6013</name>
</gene>
<evidence type="ECO:0000313" key="3">
    <source>
        <dbReference type="EMBL" id="CAH2090011.1"/>
    </source>
</evidence>
<name>A0AAU9TSZ7_EUPED</name>
<dbReference type="AlphaFoldDB" id="A0AAU9TSZ7"/>
<reference evidence="3" key="1">
    <citation type="submission" date="2022-03" db="EMBL/GenBank/DDBJ databases">
        <authorList>
            <person name="Tunstrom K."/>
        </authorList>
    </citation>
    <scope>NUCLEOTIDE SEQUENCE</scope>
</reference>
<feature type="compositionally biased region" description="Basic and acidic residues" evidence="1">
    <location>
        <begin position="25"/>
        <end position="48"/>
    </location>
</feature>
<evidence type="ECO:0000256" key="2">
    <source>
        <dbReference type="SAM" id="SignalP"/>
    </source>
</evidence>
<evidence type="ECO:0000256" key="1">
    <source>
        <dbReference type="SAM" id="MobiDB-lite"/>
    </source>
</evidence>
<dbReference type="Proteomes" id="UP001153954">
    <property type="component" value="Unassembled WGS sequence"/>
</dbReference>
<organism evidence="3 4">
    <name type="scientific">Euphydryas editha</name>
    <name type="common">Edith's checkerspot</name>
    <dbReference type="NCBI Taxonomy" id="104508"/>
    <lineage>
        <taxon>Eukaryota</taxon>
        <taxon>Metazoa</taxon>
        <taxon>Ecdysozoa</taxon>
        <taxon>Arthropoda</taxon>
        <taxon>Hexapoda</taxon>
        <taxon>Insecta</taxon>
        <taxon>Pterygota</taxon>
        <taxon>Neoptera</taxon>
        <taxon>Endopterygota</taxon>
        <taxon>Lepidoptera</taxon>
        <taxon>Glossata</taxon>
        <taxon>Ditrysia</taxon>
        <taxon>Papilionoidea</taxon>
        <taxon>Nymphalidae</taxon>
        <taxon>Nymphalinae</taxon>
        <taxon>Euphydryas</taxon>
    </lineage>
</organism>
<keyword evidence="2" id="KW-0732">Signal</keyword>